<organism evidence="8 9">
    <name type="scientific">Paenibacillus albiflavus</name>
    <dbReference type="NCBI Taxonomy" id="2545760"/>
    <lineage>
        <taxon>Bacteria</taxon>
        <taxon>Bacillati</taxon>
        <taxon>Bacillota</taxon>
        <taxon>Bacilli</taxon>
        <taxon>Bacillales</taxon>
        <taxon>Paenibacillaceae</taxon>
        <taxon>Paenibacillus</taxon>
    </lineage>
</organism>
<dbReference type="PANTHER" id="PTHR18895:SF74">
    <property type="entry name" value="MTRF1L RELEASE FACTOR GLUTAMINE METHYLTRANSFERASE"/>
    <property type="match status" value="1"/>
</dbReference>
<dbReference type="NCBIfam" id="TIGR00536">
    <property type="entry name" value="hemK_fam"/>
    <property type="match status" value="1"/>
</dbReference>
<dbReference type="EC" id="2.1.1.297" evidence="5"/>
<dbReference type="InterPro" id="IPR029063">
    <property type="entry name" value="SAM-dependent_MTases_sf"/>
</dbReference>
<dbReference type="InterPro" id="IPR050320">
    <property type="entry name" value="N5-glutamine_MTase"/>
</dbReference>
<dbReference type="PANTHER" id="PTHR18895">
    <property type="entry name" value="HEMK METHYLTRANSFERASE"/>
    <property type="match status" value="1"/>
</dbReference>
<protein>
    <recommendedName>
        <fullName evidence="5">Release factor glutamine methyltransferase</fullName>
        <shortName evidence="5">RF MTase</shortName>
        <ecNumber evidence="5">2.1.1.297</ecNumber>
    </recommendedName>
    <alternativeName>
        <fullName evidence="5">N5-glutamine methyltransferase PrmC</fullName>
    </alternativeName>
    <alternativeName>
        <fullName evidence="5">Protein-(glutamine-N5) MTase PrmC</fullName>
    </alternativeName>
    <alternativeName>
        <fullName evidence="5">Protein-glutamine N-methyltransferase PrmC</fullName>
    </alternativeName>
</protein>
<evidence type="ECO:0000313" key="9">
    <source>
        <dbReference type="Proteomes" id="UP000295418"/>
    </source>
</evidence>
<feature type="binding site" evidence="5">
    <location>
        <begin position="130"/>
        <end position="134"/>
    </location>
    <ligand>
        <name>S-adenosyl-L-methionine</name>
        <dbReference type="ChEBI" id="CHEBI:59789"/>
    </ligand>
</feature>
<dbReference type="HAMAP" id="MF_02126">
    <property type="entry name" value="RF_methyltr_PrmC"/>
    <property type="match status" value="1"/>
</dbReference>
<keyword evidence="2 5" id="KW-0808">Transferase</keyword>
<comment type="function">
    <text evidence="5">Methylates the class 1 translation termination release factors RF1/PrfA and RF2/PrfB on the glutamine residue of the universally conserved GGQ motif.</text>
</comment>
<reference evidence="8 9" key="1">
    <citation type="submission" date="2019-03" db="EMBL/GenBank/DDBJ databases">
        <authorList>
            <person name="Kim M.K.M."/>
        </authorList>
    </citation>
    <scope>NUCLEOTIDE SEQUENCE [LARGE SCALE GENOMIC DNA]</scope>
    <source>
        <strain evidence="8 9">18JY21-1</strain>
    </source>
</reference>
<feature type="binding site" evidence="5">
    <location>
        <position position="199"/>
    </location>
    <ligand>
        <name>S-adenosyl-L-methionine</name>
        <dbReference type="ChEBI" id="CHEBI:59789"/>
    </ligand>
</feature>
<dbReference type="RefSeq" id="WP_132420340.1">
    <property type="nucleotide sequence ID" value="NZ_SKFG01000042.1"/>
</dbReference>
<dbReference type="AlphaFoldDB" id="A0A4R4E0T0"/>
<dbReference type="InterPro" id="IPR019874">
    <property type="entry name" value="RF_methyltr_PrmC"/>
</dbReference>
<accession>A0A4R4E0T0</accession>
<evidence type="ECO:0000256" key="1">
    <source>
        <dbReference type="ARBA" id="ARBA00022603"/>
    </source>
</evidence>
<dbReference type="InterPro" id="IPR004556">
    <property type="entry name" value="HemK-like"/>
</dbReference>
<evidence type="ECO:0000259" key="7">
    <source>
        <dbReference type="Pfam" id="PF17827"/>
    </source>
</evidence>
<dbReference type="GO" id="GO:0102559">
    <property type="term" value="F:peptide chain release factor N(5)-glutamine methyltransferase activity"/>
    <property type="evidence" value="ECO:0007669"/>
    <property type="project" value="UniProtKB-EC"/>
</dbReference>
<name>A0A4R4E0T0_9BACL</name>
<dbReference type="Gene3D" id="3.40.50.150">
    <property type="entry name" value="Vaccinia Virus protein VP39"/>
    <property type="match status" value="1"/>
</dbReference>
<dbReference type="PROSITE" id="PS00092">
    <property type="entry name" value="N6_MTASE"/>
    <property type="match status" value="1"/>
</dbReference>
<feature type="binding site" evidence="5">
    <location>
        <begin position="199"/>
        <end position="202"/>
    </location>
    <ligand>
        <name>substrate</name>
    </ligand>
</feature>
<keyword evidence="1 5" id="KW-0489">Methyltransferase</keyword>
<dbReference type="InterPro" id="IPR007848">
    <property type="entry name" value="Small_mtfrase_dom"/>
</dbReference>
<comment type="catalytic activity">
    <reaction evidence="4 5">
        <text>L-glutaminyl-[peptide chain release factor] + S-adenosyl-L-methionine = N(5)-methyl-L-glutaminyl-[peptide chain release factor] + S-adenosyl-L-homocysteine + H(+)</text>
        <dbReference type="Rhea" id="RHEA:42896"/>
        <dbReference type="Rhea" id="RHEA-COMP:10271"/>
        <dbReference type="Rhea" id="RHEA-COMP:10272"/>
        <dbReference type="ChEBI" id="CHEBI:15378"/>
        <dbReference type="ChEBI" id="CHEBI:30011"/>
        <dbReference type="ChEBI" id="CHEBI:57856"/>
        <dbReference type="ChEBI" id="CHEBI:59789"/>
        <dbReference type="ChEBI" id="CHEBI:61891"/>
        <dbReference type="EC" id="2.1.1.297"/>
    </reaction>
</comment>
<dbReference type="Pfam" id="PF05175">
    <property type="entry name" value="MTS"/>
    <property type="match status" value="1"/>
</dbReference>
<dbReference type="InterPro" id="IPR002052">
    <property type="entry name" value="DNA_methylase_N6_adenine_CS"/>
</dbReference>
<evidence type="ECO:0000256" key="2">
    <source>
        <dbReference type="ARBA" id="ARBA00022679"/>
    </source>
</evidence>
<comment type="similarity">
    <text evidence="5">Belongs to the protein N5-glutamine methyltransferase family. PrmC subfamily.</text>
</comment>
<feature type="domain" description="Methyltransferase small" evidence="6">
    <location>
        <begin position="106"/>
        <end position="202"/>
    </location>
</feature>
<evidence type="ECO:0000256" key="4">
    <source>
        <dbReference type="ARBA" id="ARBA00048391"/>
    </source>
</evidence>
<comment type="caution">
    <text evidence="5">Lacks conserved residue(s) required for the propagation of feature annotation.</text>
</comment>
<dbReference type="EMBL" id="SKFG01000042">
    <property type="protein sequence ID" value="TCZ71076.1"/>
    <property type="molecule type" value="Genomic_DNA"/>
</dbReference>
<feature type="binding site" evidence="5">
    <location>
        <position position="153"/>
    </location>
    <ligand>
        <name>S-adenosyl-L-methionine</name>
        <dbReference type="ChEBI" id="CHEBI:59789"/>
    </ligand>
</feature>
<proteinExistence type="inferred from homology"/>
<evidence type="ECO:0000256" key="3">
    <source>
        <dbReference type="ARBA" id="ARBA00022691"/>
    </source>
</evidence>
<sequence>MMTLNGLQGRSIREAYVQASSFLKEQEVQDAAVCAELLLQHFLGWTRSMLLLSWQDSFPAEREEEWYALVKRKANGEPVQYIIGETDFYGITLHVEPGVLIPRPETELLVESVLEEADKIGTPLTFADIGTGSGAIPIAMACNRSDWRVYASDISPAALAIARSNAVRCGVQNRVTFLEGDLLRPFIEGRIAVDVLVSNPPYIPARDIPSLQPEVRLYEPHLALIGDEADGLGLYRRITAQLAELPKQPTIVGFEVGMGQAEAVAAMLRSCAEWDEVRLIRDLAGIDRHVMAVRKSK</sequence>
<dbReference type="OrthoDB" id="9800643at2"/>
<dbReference type="GO" id="GO:0003676">
    <property type="term" value="F:nucleic acid binding"/>
    <property type="evidence" value="ECO:0007669"/>
    <property type="project" value="InterPro"/>
</dbReference>
<evidence type="ECO:0000313" key="8">
    <source>
        <dbReference type="EMBL" id="TCZ71076.1"/>
    </source>
</evidence>
<dbReference type="Gene3D" id="1.10.8.10">
    <property type="entry name" value="DNA helicase RuvA subunit, C-terminal domain"/>
    <property type="match status" value="1"/>
</dbReference>
<evidence type="ECO:0000259" key="6">
    <source>
        <dbReference type="Pfam" id="PF05175"/>
    </source>
</evidence>
<dbReference type="Pfam" id="PF17827">
    <property type="entry name" value="PrmC_N"/>
    <property type="match status" value="1"/>
</dbReference>
<feature type="domain" description="Release factor glutamine methyltransferase N-terminal" evidence="7">
    <location>
        <begin position="14"/>
        <end position="84"/>
    </location>
</feature>
<dbReference type="GO" id="GO:0032259">
    <property type="term" value="P:methylation"/>
    <property type="evidence" value="ECO:0007669"/>
    <property type="project" value="UniProtKB-KW"/>
</dbReference>
<dbReference type="CDD" id="cd02440">
    <property type="entry name" value="AdoMet_MTases"/>
    <property type="match status" value="1"/>
</dbReference>
<comment type="caution">
    <text evidence="8">The sequence shown here is derived from an EMBL/GenBank/DDBJ whole genome shotgun (WGS) entry which is preliminary data.</text>
</comment>
<dbReference type="NCBIfam" id="TIGR03534">
    <property type="entry name" value="RF_mod_PrmC"/>
    <property type="match status" value="1"/>
</dbReference>
<keyword evidence="9" id="KW-1185">Reference proteome</keyword>
<dbReference type="Proteomes" id="UP000295418">
    <property type="component" value="Unassembled WGS sequence"/>
</dbReference>
<gene>
    <name evidence="5 8" type="primary">prmC</name>
    <name evidence="8" type="ORF">E0485_22705</name>
</gene>
<keyword evidence="3 5" id="KW-0949">S-adenosyl-L-methionine</keyword>
<dbReference type="SUPFAM" id="SSF53335">
    <property type="entry name" value="S-adenosyl-L-methionine-dependent methyltransferases"/>
    <property type="match status" value="1"/>
</dbReference>
<dbReference type="InterPro" id="IPR040758">
    <property type="entry name" value="PrmC_N"/>
</dbReference>
<evidence type="ECO:0000256" key="5">
    <source>
        <dbReference type="HAMAP-Rule" id="MF_02126"/>
    </source>
</evidence>